<sequence length="99" mass="10893">MKMKWRNLPAIVTLLAGFITCVITTLCRYPLNKMLWVLIAVMTVFFTIGLIIRAVIMHFVEGRDADEADASGDEEDETAAADEGVQNADGSEEGQQSDN</sequence>
<keyword evidence="2" id="KW-0472">Membrane</keyword>
<evidence type="ECO:0000313" key="4">
    <source>
        <dbReference type="Proteomes" id="UP000003136"/>
    </source>
</evidence>
<organism evidence="3 4">
    <name type="scientific">[Bacteroides] pectinophilus ATCC 43243</name>
    <dbReference type="NCBI Taxonomy" id="483218"/>
    <lineage>
        <taxon>Bacteria</taxon>
        <taxon>Bacillati</taxon>
        <taxon>Bacillota</taxon>
        <taxon>Clostridia</taxon>
        <taxon>Eubacteriales</taxon>
    </lineage>
</organism>
<reference evidence="3 4" key="1">
    <citation type="submission" date="2008-11" db="EMBL/GenBank/DDBJ databases">
        <title>Draft genome sequence of Bacteroides pectinophilus (ATCC 43243).</title>
        <authorList>
            <person name="Sudarsanam P."/>
            <person name="Ley R."/>
            <person name="Guruge J."/>
            <person name="Turnbaugh P.J."/>
            <person name="Mahowald M."/>
            <person name="Liep D."/>
            <person name="Gordon J."/>
        </authorList>
    </citation>
    <scope>NUCLEOTIDE SEQUENCE [LARGE SCALE GENOMIC DNA]</scope>
    <source>
        <strain evidence="3 4">ATCC 43243</strain>
    </source>
</reference>
<comment type="caution">
    <text evidence="3">The sequence shown here is derived from an EMBL/GenBank/DDBJ whole genome shotgun (WGS) entry which is preliminary data.</text>
</comment>
<name>B7ATT9_9FIRM</name>
<dbReference type="AlphaFoldDB" id="B7ATT9"/>
<protein>
    <submittedName>
        <fullName evidence="3">Uncharacterized protein</fullName>
    </submittedName>
</protein>
<feature type="compositionally biased region" description="Acidic residues" evidence="1">
    <location>
        <begin position="66"/>
        <end position="80"/>
    </location>
</feature>
<feature type="transmembrane region" description="Helical" evidence="2">
    <location>
        <begin position="34"/>
        <end position="56"/>
    </location>
</feature>
<dbReference type="HOGENOM" id="CLU_2314559_0_0_9"/>
<dbReference type="STRING" id="483218.BACPEC_01561"/>
<accession>B7ATT9</accession>
<gene>
    <name evidence="3" type="ORF">BACPEC_01561</name>
</gene>
<proteinExistence type="predicted"/>
<keyword evidence="2" id="KW-1133">Transmembrane helix</keyword>
<reference evidence="3 4" key="2">
    <citation type="submission" date="2008-11" db="EMBL/GenBank/DDBJ databases">
        <authorList>
            <person name="Fulton L."/>
            <person name="Clifton S."/>
            <person name="Fulton B."/>
            <person name="Xu J."/>
            <person name="Minx P."/>
            <person name="Pepin K.H."/>
            <person name="Johnson M."/>
            <person name="Bhonagiri V."/>
            <person name="Nash W.E."/>
            <person name="Mardis E.R."/>
            <person name="Wilson R.K."/>
        </authorList>
    </citation>
    <scope>NUCLEOTIDE SEQUENCE [LARGE SCALE GENOMIC DNA]</scope>
    <source>
        <strain evidence="3 4">ATCC 43243</strain>
    </source>
</reference>
<evidence type="ECO:0000256" key="1">
    <source>
        <dbReference type="SAM" id="MobiDB-lite"/>
    </source>
</evidence>
<dbReference type="EMBL" id="ABVQ01000036">
    <property type="protein sequence ID" value="EEC57073.1"/>
    <property type="molecule type" value="Genomic_DNA"/>
</dbReference>
<dbReference type="eggNOG" id="ENOG5033JDI">
    <property type="taxonomic scope" value="Bacteria"/>
</dbReference>
<keyword evidence="2" id="KW-0812">Transmembrane</keyword>
<evidence type="ECO:0000313" key="3">
    <source>
        <dbReference type="EMBL" id="EEC57073.1"/>
    </source>
</evidence>
<keyword evidence="4" id="KW-1185">Reference proteome</keyword>
<feature type="region of interest" description="Disordered" evidence="1">
    <location>
        <begin position="66"/>
        <end position="99"/>
    </location>
</feature>
<evidence type="ECO:0000256" key="2">
    <source>
        <dbReference type="SAM" id="Phobius"/>
    </source>
</evidence>
<dbReference type="Proteomes" id="UP000003136">
    <property type="component" value="Unassembled WGS sequence"/>
</dbReference>